<dbReference type="GO" id="GO:0016740">
    <property type="term" value="F:transferase activity"/>
    <property type="evidence" value="ECO:0007669"/>
    <property type="project" value="UniProtKB-KW"/>
</dbReference>
<keyword evidence="1 2" id="KW-0808">Transferase</keyword>
<proteinExistence type="predicted"/>
<accession>A0AA46PJ05</accession>
<sequence length="408" mass="41723">MSTSARPDVVRDWAESGIASLTGRPDGPPLIPPGRAATVARERTAWIADVTGGAVQLDGARMLAERAAFTGHRRGGATSAGGSCRLLPTADGWAAVSCARPDDPLLLGALVRADVGDDPWPAVEAWLREHTGADLAERADLLGVAAGPVTPAHAPAPLRPPAPRPVDGLLVVDFSALWAGPLCAHVLGLAGARVIKVETPSRPDGARRGNPDFYRLLHGGHEAVTLDPALPHERAALAALVAAADIVIEASRPRALAGFGLHADEFVATGGTWISITAHGRASNRIGFGDDIAAAAGLVARDGDGPMFVGDAIADPLTGLTAAALAMSTPGDGDGMLWDISMSATVAATLDGAETAAVHAYRRGEKWYVDTAAGTAQIETPQPRAPRGDVAEPGRDTAAVLAELGSAR</sequence>
<dbReference type="PANTHER" id="PTHR48228:SF6">
    <property type="entry name" value="L-CARNITINE COA-TRANSFERASE"/>
    <property type="match status" value="1"/>
</dbReference>
<name>A0AA46PJ05_9NOCA</name>
<dbReference type="EMBL" id="CP106982">
    <property type="protein sequence ID" value="UYF95214.1"/>
    <property type="molecule type" value="Genomic_DNA"/>
</dbReference>
<dbReference type="Proteomes" id="UP001163947">
    <property type="component" value="Chromosome"/>
</dbReference>
<dbReference type="SUPFAM" id="SSF89796">
    <property type="entry name" value="CoA-transferase family III (CaiB/BaiF)"/>
    <property type="match status" value="2"/>
</dbReference>
<dbReference type="RefSeq" id="WP_263509100.1">
    <property type="nucleotide sequence ID" value="NZ_CP106982.1"/>
</dbReference>
<dbReference type="InterPro" id="IPR050509">
    <property type="entry name" value="CoA-transferase_III"/>
</dbReference>
<evidence type="ECO:0000313" key="2">
    <source>
        <dbReference type="EMBL" id="UYF95214.1"/>
    </source>
</evidence>
<protein>
    <submittedName>
        <fullName evidence="2">CoA transferase</fullName>
    </submittedName>
</protein>
<gene>
    <name evidence="2" type="ORF">OCS65_05460</name>
</gene>
<dbReference type="InterPro" id="IPR003673">
    <property type="entry name" value="CoA-Trfase_fam_III"/>
</dbReference>
<dbReference type="InterPro" id="IPR023606">
    <property type="entry name" value="CoA-Trfase_III_dom_1_sf"/>
</dbReference>
<dbReference type="Gene3D" id="3.40.50.10540">
    <property type="entry name" value="Crotonobetainyl-coa:carnitine coa-transferase, domain 1"/>
    <property type="match status" value="1"/>
</dbReference>
<organism evidence="2 3">
    <name type="scientific">Rhodococcus aetherivorans</name>
    <dbReference type="NCBI Taxonomy" id="191292"/>
    <lineage>
        <taxon>Bacteria</taxon>
        <taxon>Bacillati</taxon>
        <taxon>Actinomycetota</taxon>
        <taxon>Actinomycetes</taxon>
        <taxon>Mycobacteriales</taxon>
        <taxon>Nocardiaceae</taxon>
        <taxon>Rhodococcus</taxon>
    </lineage>
</organism>
<evidence type="ECO:0000256" key="1">
    <source>
        <dbReference type="ARBA" id="ARBA00022679"/>
    </source>
</evidence>
<dbReference type="Pfam" id="PF02515">
    <property type="entry name" value="CoA_transf_3"/>
    <property type="match status" value="1"/>
</dbReference>
<dbReference type="PANTHER" id="PTHR48228">
    <property type="entry name" value="SUCCINYL-COA--D-CITRAMALATE COA-TRANSFERASE"/>
    <property type="match status" value="1"/>
</dbReference>
<evidence type="ECO:0000313" key="3">
    <source>
        <dbReference type="Proteomes" id="UP001163947"/>
    </source>
</evidence>
<dbReference type="GeneID" id="83619843"/>
<reference evidence="2" key="1">
    <citation type="submission" date="2022-09" db="EMBL/GenBank/DDBJ databases">
        <title>The genome sequence of Rhodococcus aetherivorans N1.</title>
        <authorList>
            <person name="Jiang W."/>
        </authorList>
    </citation>
    <scope>NUCLEOTIDE SEQUENCE</scope>
    <source>
        <strain evidence="2">N1</strain>
    </source>
</reference>
<dbReference type="AlphaFoldDB" id="A0AA46PJ05"/>